<gene>
    <name evidence="1" type="ORF">CAUJ_LOCUS3650</name>
</gene>
<dbReference type="AlphaFoldDB" id="A0A8S1GX86"/>
<dbReference type="Proteomes" id="UP000835052">
    <property type="component" value="Unassembled WGS sequence"/>
</dbReference>
<name>A0A8S1GX86_9PELO</name>
<dbReference type="EMBL" id="CAJGYM010000007">
    <property type="protein sequence ID" value="CAD6187731.1"/>
    <property type="molecule type" value="Genomic_DNA"/>
</dbReference>
<keyword evidence="2" id="KW-1185">Reference proteome</keyword>
<accession>A0A8S1GX86</accession>
<sequence>MSTDGRCVIDGSASDRRPLLIRYPNPFIFTASRIRSKMMADLVVANGDVFVRRMGGSAGVTQSSQPRTPYKAFSQVIAASR</sequence>
<evidence type="ECO:0000313" key="1">
    <source>
        <dbReference type="EMBL" id="CAD6187731.1"/>
    </source>
</evidence>
<evidence type="ECO:0000313" key="2">
    <source>
        <dbReference type="Proteomes" id="UP000835052"/>
    </source>
</evidence>
<proteinExistence type="predicted"/>
<reference evidence="1" key="1">
    <citation type="submission" date="2020-10" db="EMBL/GenBank/DDBJ databases">
        <authorList>
            <person name="Kikuchi T."/>
        </authorList>
    </citation>
    <scope>NUCLEOTIDE SEQUENCE</scope>
    <source>
        <strain evidence="1">NKZ352</strain>
    </source>
</reference>
<protein>
    <submittedName>
        <fullName evidence="1">Uncharacterized protein</fullName>
    </submittedName>
</protein>
<organism evidence="1 2">
    <name type="scientific">Caenorhabditis auriculariae</name>
    <dbReference type="NCBI Taxonomy" id="2777116"/>
    <lineage>
        <taxon>Eukaryota</taxon>
        <taxon>Metazoa</taxon>
        <taxon>Ecdysozoa</taxon>
        <taxon>Nematoda</taxon>
        <taxon>Chromadorea</taxon>
        <taxon>Rhabditida</taxon>
        <taxon>Rhabditina</taxon>
        <taxon>Rhabditomorpha</taxon>
        <taxon>Rhabditoidea</taxon>
        <taxon>Rhabditidae</taxon>
        <taxon>Peloderinae</taxon>
        <taxon>Caenorhabditis</taxon>
    </lineage>
</organism>
<comment type="caution">
    <text evidence="1">The sequence shown here is derived from an EMBL/GenBank/DDBJ whole genome shotgun (WGS) entry which is preliminary data.</text>
</comment>